<dbReference type="STRING" id="1216006.VA7868_02273"/>
<evidence type="ECO:0008006" key="3">
    <source>
        <dbReference type="Google" id="ProtNLM"/>
    </source>
</evidence>
<name>A0A1M5Z461_9VIBR</name>
<dbReference type="Gene3D" id="3.40.630.30">
    <property type="match status" value="1"/>
</dbReference>
<evidence type="ECO:0000313" key="1">
    <source>
        <dbReference type="EMBL" id="SHI19052.1"/>
    </source>
</evidence>
<gene>
    <name evidence="1" type="ORF">VA7868_02273</name>
</gene>
<protein>
    <recommendedName>
        <fullName evidence="3">N-acetyltransferase domain-containing protein</fullName>
    </recommendedName>
</protein>
<dbReference type="OrthoDB" id="6548204at2"/>
<dbReference type="InterPro" id="IPR016181">
    <property type="entry name" value="Acyl_CoA_acyltransferase"/>
</dbReference>
<proteinExistence type="predicted"/>
<keyword evidence="2" id="KW-1185">Reference proteome</keyword>
<accession>A0A1M5Z461</accession>
<organism evidence="1 2">
    <name type="scientific">Vibrio aerogenes CECT 7868</name>
    <dbReference type="NCBI Taxonomy" id="1216006"/>
    <lineage>
        <taxon>Bacteria</taxon>
        <taxon>Pseudomonadati</taxon>
        <taxon>Pseudomonadota</taxon>
        <taxon>Gammaproteobacteria</taxon>
        <taxon>Vibrionales</taxon>
        <taxon>Vibrionaceae</taxon>
        <taxon>Vibrio</taxon>
    </lineage>
</organism>
<dbReference type="SUPFAM" id="SSF55729">
    <property type="entry name" value="Acyl-CoA N-acyltransferases (Nat)"/>
    <property type="match status" value="1"/>
</dbReference>
<dbReference type="RefSeq" id="WP_073603941.1">
    <property type="nucleotide sequence ID" value="NZ_FQXZ01000022.1"/>
</dbReference>
<evidence type="ECO:0000313" key="2">
    <source>
        <dbReference type="Proteomes" id="UP000184608"/>
    </source>
</evidence>
<sequence>MLDYMLHTFSFLPYPPQVLKDNLETFLSEHLAYCDDPDFSARFPFEQTGLDQSFFLQKVIHTDGEAYLTGPRYLGGDINQPFIELLASTAPVTAEAARQIFDRWQPLQAKEIRILRRPGANLPGVTDQLIYIGEIPQTPDEPSLNKPFLNKQDNNVRLRTAQSADLDWCQQAIETSYQETFRQLPQLKGQLEPTEGTALKDAITHASAWIIEEEGIPAGLIICAPDAYAFIGGYCITGEIILPQFRGRNLAAKAQRQLSRQRLTHPENHLLIGTIARDNIPSRRSAEKAGRKALLEYAFMRPEDFA</sequence>
<dbReference type="AlphaFoldDB" id="A0A1M5Z461"/>
<dbReference type="Proteomes" id="UP000184608">
    <property type="component" value="Unassembled WGS sequence"/>
</dbReference>
<reference evidence="1 2" key="1">
    <citation type="submission" date="2016-11" db="EMBL/GenBank/DDBJ databases">
        <authorList>
            <person name="Jaros S."/>
            <person name="Januszkiewicz K."/>
            <person name="Wedrychowicz H."/>
        </authorList>
    </citation>
    <scope>NUCLEOTIDE SEQUENCE [LARGE SCALE GENOMIC DNA]</scope>
    <source>
        <strain evidence="1 2">CECT 7868</strain>
    </source>
</reference>
<dbReference type="EMBL" id="FQXZ01000022">
    <property type="protein sequence ID" value="SHI19052.1"/>
    <property type="molecule type" value="Genomic_DNA"/>
</dbReference>